<evidence type="ECO:0000256" key="3">
    <source>
        <dbReference type="ARBA" id="ARBA00022723"/>
    </source>
</evidence>
<evidence type="ECO:0000256" key="1">
    <source>
        <dbReference type="ARBA" id="ARBA00001936"/>
    </source>
</evidence>
<evidence type="ECO:0000256" key="5">
    <source>
        <dbReference type="ARBA" id="ARBA00023211"/>
    </source>
</evidence>
<gene>
    <name evidence="10" type="primary">ppaB</name>
    <name evidence="10" type="ORF">AMOL_0905</name>
    <name evidence="11" type="ORF">CPU12_06160</name>
</gene>
<dbReference type="RefSeq" id="WP_099342222.1">
    <property type="nucleotide sequence ID" value="NZ_CP032098.1"/>
</dbReference>
<dbReference type="GO" id="GO:0005737">
    <property type="term" value="C:cytoplasm"/>
    <property type="evidence" value="ECO:0007669"/>
    <property type="project" value="InterPro"/>
</dbReference>
<proteinExistence type="predicted"/>
<dbReference type="AlphaFoldDB" id="A0A2G1DIN3"/>
<keyword evidence="5" id="KW-0464">Manganese</keyword>
<dbReference type="PANTHER" id="PTHR12112">
    <property type="entry name" value="BNIP - RELATED"/>
    <property type="match status" value="1"/>
</dbReference>
<evidence type="ECO:0000256" key="4">
    <source>
        <dbReference type="ARBA" id="ARBA00022801"/>
    </source>
</evidence>
<keyword evidence="8" id="KW-0175">Coiled coil</keyword>
<sequence>MAIYTCGHTTPDSDSICSAISLAYLLNKIGKDAIPARQGPVSPETQFILDKFGFEAPELKTEFAGCELFITDYSDRGQAPKDLDAATVVGIVDHHKLGDITTSTPLECWIRPVGCTNTIVKEMYDFHGVEIPANIAGIMMCAILSDTVIFKSPTCTETDIKAVRELAAIAGIEDFGAVGMEMFKVKSAVEGVPVRDLILRDYKPFDMHGSAVGIGQLEVIDLAIFDDVKDELQADLDKLREENNLHTACLLLTDIMKEGSEVLVSSIDSSVFEKAFDVKLENNKVWLDGCLSRKKQIIPFLEPAFA</sequence>
<evidence type="ECO:0000259" key="9">
    <source>
        <dbReference type="SMART" id="SM01131"/>
    </source>
</evidence>
<dbReference type="EMBL" id="NXFY01000007">
    <property type="protein sequence ID" value="PHO18300.1"/>
    <property type="molecule type" value="Genomic_DNA"/>
</dbReference>
<dbReference type="FunFam" id="3.90.1640.10:FF:000001">
    <property type="entry name" value="Probable manganese-dependent inorganic pyrophosphatase"/>
    <property type="match status" value="1"/>
</dbReference>
<evidence type="ECO:0000256" key="2">
    <source>
        <dbReference type="ARBA" id="ARBA00012146"/>
    </source>
</evidence>
<keyword evidence="3" id="KW-0479">Metal-binding</keyword>
<dbReference type="Pfam" id="PF02833">
    <property type="entry name" value="DHHA2"/>
    <property type="match status" value="1"/>
</dbReference>
<dbReference type="EC" id="3.6.1.1" evidence="2"/>
<evidence type="ECO:0000313" key="11">
    <source>
        <dbReference type="EMBL" id="PHO18300.1"/>
    </source>
</evidence>
<keyword evidence="12" id="KW-1185">Reference proteome</keyword>
<evidence type="ECO:0000313" key="10">
    <source>
        <dbReference type="EMBL" id="AXX91898.1"/>
    </source>
</evidence>
<comment type="cofactor">
    <cofactor evidence="1">
        <name>Mn(2+)</name>
        <dbReference type="ChEBI" id="CHEBI:29035"/>
    </cofactor>
</comment>
<organism evidence="11 12">
    <name type="scientific">Malaciobacter molluscorum LMG 25693</name>
    <dbReference type="NCBI Taxonomy" id="870501"/>
    <lineage>
        <taxon>Bacteria</taxon>
        <taxon>Pseudomonadati</taxon>
        <taxon>Campylobacterota</taxon>
        <taxon>Epsilonproteobacteria</taxon>
        <taxon>Campylobacterales</taxon>
        <taxon>Arcobacteraceae</taxon>
        <taxon>Malaciobacter</taxon>
    </lineage>
</organism>
<feature type="coiled-coil region" evidence="8">
    <location>
        <begin position="222"/>
        <end position="249"/>
    </location>
</feature>
<dbReference type="PANTHER" id="PTHR12112:SF22">
    <property type="entry name" value="MANGANESE-DEPENDENT INORGANIC PYROPHOSPHATASE-RELATED"/>
    <property type="match status" value="1"/>
</dbReference>
<dbReference type="GO" id="GO:0004427">
    <property type="term" value="F:inorganic diphosphate phosphatase activity"/>
    <property type="evidence" value="ECO:0007669"/>
    <property type="project" value="UniProtKB-EC"/>
</dbReference>
<comment type="catalytic activity">
    <reaction evidence="7">
        <text>diphosphate + H2O = 2 phosphate + H(+)</text>
        <dbReference type="Rhea" id="RHEA:24576"/>
        <dbReference type="ChEBI" id="CHEBI:15377"/>
        <dbReference type="ChEBI" id="CHEBI:15378"/>
        <dbReference type="ChEBI" id="CHEBI:33019"/>
        <dbReference type="ChEBI" id="CHEBI:43474"/>
        <dbReference type="EC" id="3.6.1.1"/>
    </reaction>
</comment>
<dbReference type="Pfam" id="PF01368">
    <property type="entry name" value="DHH"/>
    <property type="match status" value="1"/>
</dbReference>
<dbReference type="Proteomes" id="UP000221222">
    <property type="component" value="Unassembled WGS sequence"/>
</dbReference>
<dbReference type="NCBIfam" id="NF003877">
    <property type="entry name" value="PRK05427.1"/>
    <property type="match status" value="1"/>
</dbReference>
<dbReference type="SMART" id="SM01131">
    <property type="entry name" value="DHHA2"/>
    <property type="match status" value="1"/>
</dbReference>
<protein>
    <recommendedName>
        <fullName evidence="2">inorganic diphosphatase</fullName>
        <ecNumber evidence="2">3.6.1.1</ecNumber>
    </recommendedName>
    <alternativeName>
        <fullName evidence="6">Pyrophosphate phospho-hydrolase</fullName>
    </alternativeName>
</protein>
<evidence type="ECO:0000256" key="8">
    <source>
        <dbReference type="SAM" id="Coils"/>
    </source>
</evidence>
<keyword evidence="4 10" id="KW-0378">Hydrolase</keyword>
<name>A0A2G1DIN3_9BACT</name>
<dbReference type="InterPro" id="IPR038222">
    <property type="entry name" value="DHHA2_dom_sf"/>
</dbReference>
<evidence type="ECO:0000313" key="12">
    <source>
        <dbReference type="Proteomes" id="UP000221222"/>
    </source>
</evidence>
<dbReference type="SUPFAM" id="SSF64182">
    <property type="entry name" value="DHH phosphoesterases"/>
    <property type="match status" value="1"/>
</dbReference>
<dbReference type="Gene3D" id="3.90.1640.10">
    <property type="entry name" value="inorganic pyrophosphatase (n-terminal core)"/>
    <property type="match status" value="1"/>
</dbReference>
<evidence type="ECO:0000313" key="13">
    <source>
        <dbReference type="Proteomes" id="UP000262712"/>
    </source>
</evidence>
<accession>A0A2G1DIN3</accession>
<reference evidence="10 13" key="2">
    <citation type="submission" date="2018-08" db="EMBL/GenBank/DDBJ databases">
        <title>Complete genome of the Arcobacter molluscorum type strain LMG 25693.</title>
        <authorList>
            <person name="Miller W.G."/>
            <person name="Yee E."/>
            <person name="Bono J.L."/>
        </authorList>
    </citation>
    <scope>NUCLEOTIDE SEQUENCE [LARGE SCALE GENOMIC DNA]</scope>
    <source>
        <strain evidence="10 13">CECT 7696</strain>
    </source>
</reference>
<dbReference type="InterPro" id="IPR038763">
    <property type="entry name" value="DHH_sf"/>
</dbReference>
<dbReference type="InterPro" id="IPR001667">
    <property type="entry name" value="DDH_dom"/>
</dbReference>
<dbReference type="Gene3D" id="3.10.310.20">
    <property type="entry name" value="DHHA2 domain"/>
    <property type="match status" value="1"/>
</dbReference>
<dbReference type="KEGG" id="amol:AMOL_0905"/>
<evidence type="ECO:0000256" key="6">
    <source>
        <dbReference type="ARBA" id="ARBA00032535"/>
    </source>
</evidence>
<evidence type="ECO:0000256" key="7">
    <source>
        <dbReference type="ARBA" id="ARBA00047820"/>
    </source>
</evidence>
<feature type="domain" description="DHHA2" evidence="9">
    <location>
        <begin position="179"/>
        <end position="305"/>
    </location>
</feature>
<reference evidence="11 12" key="1">
    <citation type="submission" date="2017-09" db="EMBL/GenBank/DDBJ databases">
        <title>Arcobacter canalis sp. nov., a new species isolated from a water canal contaminated with urban sewage.</title>
        <authorList>
            <person name="Perez-Cataluna A."/>
            <person name="Salas-Masso N."/>
            <person name="Figueras M.J."/>
        </authorList>
    </citation>
    <scope>NUCLEOTIDE SEQUENCE [LARGE SCALE GENOMIC DNA]</scope>
    <source>
        <strain evidence="11 12">F98-3</strain>
    </source>
</reference>
<dbReference type="InterPro" id="IPR004097">
    <property type="entry name" value="DHHA2"/>
</dbReference>
<dbReference type="EMBL" id="CP032098">
    <property type="protein sequence ID" value="AXX91898.1"/>
    <property type="molecule type" value="Genomic_DNA"/>
</dbReference>
<dbReference type="Proteomes" id="UP000262712">
    <property type="component" value="Chromosome"/>
</dbReference>
<dbReference type="GO" id="GO:0046872">
    <property type="term" value="F:metal ion binding"/>
    <property type="evidence" value="ECO:0007669"/>
    <property type="project" value="UniProtKB-KW"/>
</dbReference>